<name>A0AA96FBQ2_9MICO</name>
<dbReference type="FunFam" id="3.90.850.10:FF:000002">
    <property type="entry name" value="2-hydroxyhepta-2,4-diene-1,7-dioate isomerase"/>
    <property type="match status" value="1"/>
</dbReference>
<dbReference type="Gene3D" id="3.90.850.10">
    <property type="entry name" value="Fumarylacetoacetase-like, C-terminal domain"/>
    <property type="match status" value="1"/>
</dbReference>
<feature type="domain" description="Fumarylacetoacetase-like C-terminal" evidence="2">
    <location>
        <begin position="63"/>
        <end position="259"/>
    </location>
</feature>
<dbReference type="Gene3D" id="2.30.30.370">
    <property type="entry name" value="FAH"/>
    <property type="match status" value="1"/>
</dbReference>
<dbReference type="PANTHER" id="PTHR11820">
    <property type="entry name" value="ACYLPYRUVASE"/>
    <property type="match status" value="1"/>
</dbReference>
<dbReference type="Pfam" id="PF10370">
    <property type="entry name" value="Rv2993c-like_N"/>
    <property type="match status" value="1"/>
</dbReference>
<sequence length="262" mass="28542">MRIARFTTGGDPRYAIVDGEPGSEELVVLTGDPMYVPGQPTGERIPLRQDDVRLLAPVIPRSKAVCLGRNYAEHAKEMGNAVPEPEMPILFLKPNTAVVGPDDPIVVPHYSQDAQIEAELAIVIGRICKEVAAENAEQYIYGYTCANDITARDLQRQENQWFRAKAFDSSLPLGPWIETELAHDDVRITSRVNGAVKQDGTTQDMLIDVLNAVAAVSEVVTLLPGDVILTGTPAGVTTVDHGDVVEVEIEDLGVLRNPVIRR</sequence>
<organism evidence="4 5">
    <name type="scientific">Demequina capsici</name>
    <dbReference type="NCBI Taxonomy" id="3075620"/>
    <lineage>
        <taxon>Bacteria</taxon>
        <taxon>Bacillati</taxon>
        <taxon>Actinomycetota</taxon>
        <taxon>Actinomycetes</taxon>
        <taxon>Micrococcales</taxon>
        <taxon>Demequinaceae</taxon>
        <taxon>Demequina</taxon>
    </lineage>
</organism>
<keyword evidence="5" id="KW-1185">Reference proteome</keyword>
<evidence type="ECO:0000313" key="4">
    <source>
        <dbReference type="EMBL" id="WNM25355.1"/>
    </source>
</evidence>
<dbReference type="GO" id="GO:0019752">
    <property type="term" value="P:carboxylic acid metabolic process"/>
    <property type="evidence" value="ECO:0007669"/>
    <property type="project" value="UniProtKB-ARBA"/>
</dbReference>
<dbReference type="GO" id="GO:0016853">
    <property type="term" value="F:isomerase activity"/>
    <property type="evidence" value="ECO:0007669"/>
    <property type="project" value="UniProtKB-ARBA"/>
</dbReference>
<dbReference type="InterPro" id="IPR036663">
    <property type="entry name" value="Fumarylacetoacetase_C_sf"/>
</dbReference>
<dbReference type="RefSeq" id="WP_313500248.1">
    <property type="nucleotide sequence ID" value="NZ_CP134879.1"/>
</dbReference>
<evidence type="ECO:0000256" key="1">
    <source>
        <dbReference type="ARBA" id="ARBA00022723"/>
    </source>
</evidence>
<dbReference type="GO" id="GO:0018773">
    <property type="term" value="F:acetylpyruvate hydrolase activity"/>
    <property type="evidence" value="ECO:0007669"/>
    <property type="project" value="TreeGrafter"/>
</dbReference>
<keyword evidence="1" id="KW-0479">Metal-binding</keyword>
<dbReference type="GO" id="GO:0046872">
    <property type="term" value="F:metal ion binding"/>
    <property type="evidence" value="ECO:0007669"/>
    <property type="project" value="UniProtKB-KW"/>
</dbReference>
<dbReference type="PANTHER" id="PTHR11820:SF7">
    <property type="entry name" value="ACYLPYRUVASE FAHD1, MITOCHONDRIAL"/>
    <property type="match status" value="1"/>
</dbReference>
<proteinExistence type="predicted"/>
<reference evidence="4 5" key="1">
    <citation type="submission" date="2023-09" db="EMBL/GenBank/DDBJ databases">
        <title>Demequina sp. a novel bacteria isolated from Capsicum annuum.</title>
        <authorList>
            <person name="Humaira Z."/>
            <person name="Lee J."/>
            <person name="Cho D."/>
        </authorList>
    </citation>
    <scope>NUCLEOTIDE SEQUENCE [LARGE SCALE GENOMIC DNA]</scope>
    <source>
        <strain evidence="4 5">OYTSA14</strain>
    </source>
</reference>
<feature type="domain" description="Rv2993c-like N-terminal" evidence="3">
    <location>
        <begin position="1"/>
        <end position="57"/>
    </location>
</feature>
<accession>A0AA96FBQ2</accession>
<keyword evidence="4" id="KW-0378">Hydrolase</keyword>
<evidence type="ECO:0000259" key="2">
    <source>
        <dbReference type="Pfam" id="PF01557"/>
    </source>
</evidence>
<evidence type="ECO:0000259" key="3">
    <source>
        <dbReference type="Pfam" id="PF10370"/>
    </source>
</evidence>
<dbReference type="EMBL" id="CP134879">
    <property type="protein sequence ID" value="WNM25355.1"/>
    <property type="molecule type" value="Genomic_DNA"/>
</dbReference>
<gene>
    <name evidence="4" type="ORF">RN606_04185</name>
</gene>
<dbReference type="Proteomes" id="UP001304125">
    <property type="component" value="Chromosome"/>
</dbReference>
<dbReference type="Pfam" id="PF01557">
    <property type="entry name" value="FAA_hydrolase"/>
    <property type="match status" value="1"/>
</dbReference>
<dbReference type="SUPFAM" id="SSF56529">
    <property type="entry name" value="FAH"/>
    <property type="match status" value="1"/>
</dbReference>
<dbReference type="InterPro" id="IPR018833">
    <property type="entry name" value="Rv2993c-like_N"/>
</dbReference>
<dbReference type="InterPro" id="IPR011234">
    <property type="entry name" value="Fumarylacetoacetase-like_C"/>
</dbReference>
<evidence type="ECO:0000313" key="5">
    <source>
        <dbReference type="Proteomes" id="UP001304125"/>
    </source>
</evidence>
<dbReference type="AlphaFoldDB" id="A0AA96FBQ2"/>
<protein>
    <submittedName>
        <fullName evidence="4">Fumarylacetoacetate hydrolase family protein</fullName>
    </submittedName>
</protein>